<protein>
    <submittedName>
        <fullName evidence="1">Uncharacterized protein</fullName>
    </submittedName>
</protein>
<organism evidence="1 2">
    <name type="scientific">Aeoliella straminimaris</name>
    <dbReference type="NCBI Taxonomy" id="2954799"/>
    <lineage>
        <taxon>Bacteria</taxon>
        <taxon>Pseudomonadati</taxon>
        <taxon>Planctomycetota</taxon>
        <taxon>Planctomycetia</taxon>
        <taxon>Pirellulales</taxon>
        <taxon>Lacipirellulaceae</taxon>
        <taxon>Aeoliella</taxon>
    </lineage>
</organism>
<gene>
    <name evidence="1" type="ORF">NG895_00485</name>
</gene>
<proteinExistence type="predicted"/>
<dbReference type="RefSeq" id="WP_252850472.1">
    <property type="nucleotide sequence ID" value="NZ_JAMXLR010000003.1"/>
</dbReference>
<dbReference type="Proteomes" id="UP001155241">
    <property type="component" value="Unassembled WGS sequence"/>
</dbReference>
<accession>A0A9X2JE78</accession>
<evidence type="ECO:0000313" key="2">
    <source>
        <dbReference type="Proteomes" id="UP001155241"/>
    </source>
</evidence>
<sequence>MSLIAACTAQAEPVWRMFMPTNRVESNVNADYTLSQESGPWMVMAATFSGSGAEQQARELVLELRKQFNLEAYHHSMTFQHTGDERLGRGLDRYGAPLRMRYQSGEQSQEHAVLVGNFPAIDDPAAQKLLDQVKKLRPKTLDRDYNETSQNLAIERDYYNKAAGGKGAAPMSKAFLTRNPILPEEYFNPKGVDPFVAKMNAGVEHSVLDCPERYTVKVATFRGKAVLQGAFSSGSKSRNRNSEPDVDPLVEAALNAHRIVVFLRAKGWEAYEFHDRTESYVTIGSFDKVANRTADGQLQPTGDVDVILRTFGAAYKTPSALSVGANVPMQDRMRAEEVKRKFNNLFSNQHGQIATGLEPKYIEYTKNKFVPLDITPEVIEAPRKSITSAYAWGR</sequence>
<dbReference type="EMBL" id="JAMXLR010000003">
    <property type="protein sequence ID" value="MCO6042371.1"/>
    <property type="molecule type" value="Genomic_DNA"/>
</dbReference>
<evidence type="ECO:0000313" key="1">
    <source>
        <dbReference type="EMBL" id="MCO6042371.1"/>
    </source>
</evidence>
<comment type="caution">
    <text evidence="1">The sequence shown here is derived from an EMBL/GenBank/DDBJ whole genome shotgun (WGS) entry which is preliminary data.</text>
</comment>
<reference evidence="1" key="1">
    <citation type="submission" date="2022-06" db="EMBL/GenBank/DDBJ databases">
        <title>Aeoliella straminimaris, a novel planctomycete from sediments.</title>
        <authorList>
            <person name="Vitorino I.R."/>
            <person name="Lage O.M."/>
        </authorList>
    </citation>
    <scope>NUCLEOTIDE SEQUENCE</scope>
    <source>
        <strain evidence="1">ICT_H6.2</strain>
    </source>
</reference>
<dbReference type="AlphaFoldDB" id="A0A9X2JE78"/>
<name>A0A9X2JE78_9BACT</name>
<keyword evidence="2" id="KW-1185">Reference proteome</keyword>